<dbReference type="InterPro" id="IPR036291">
    <property type="entry name" value="NAD(P)-bd_dom_sf"/>
</dbReference>
<dbReference type="EMBL" id="JANUCT010000023">
    <property type="protein sequence ID" value="MCS3904464.1"/>
    <property type="molecule type" value="Genomic_DNA"/>
</dbReference>
<reference evidence="3" key="1">
    <citation type="submission" date="2022-08" db="EMBL/GenBank/DDBJ databases">
        <title>Genomic Encyclopedia of Type Strains, Phase III (KMG-III): the genomes of soil and plant-associated and newly described type strains.</title>
        <authorList>
            <person name="Whitman W."/>
        </authorList>
    </citation>
    <scope>NUCLEOTIDE SEQUENCE</scope>
    <source>
        <strain evidence="3">HMT 1</strain>
    </source>
</reference>
<dbReference type="Gene3D" id="3.40.50.720">
    <property type="entry name" value="NAD(P)-binding Rossmann-like Domain"/>
    <property type="match status" value="1"/>
</dbReference>
<sequence length="305" mass="32926">MKDPYLLHVFNPTKNVSPFDVNMAYEAEFDGVIPYSEVTLEEVHDLTQDTIFSRGPTGVKRTGIFIGGREFGLAMDMLNRARSAMVPPFEVSVFADPSGAITTAAALVAAVEVQFKRKTGEALKDKNIHIIGGTGPVGICAGILAANCGANVYLVSHRGAEAAQHIANEYNKRYDVDMRGADGASDEDHKKYLQECDVVIGSAKAGLQVLSKKLMGDAPRLQVAADVNAVPPLGLEGVGVHDMGKELDFTPNKALGIGALGVGNIKYKVHYRMFELMKQADKPLYLDHEKAFEAAREFAAEAKTK</sequence>
<organism evidence="3 4">
    <name type="scientific">Methylohalomonas lacus</name>
    <dbReference type="NCBI Taxonomy" id="398773"/>
    <lineage>
        <taxon>Bacteria</taxon>
        <taxon>Pseudomonadati</taxon>
        <taxon>Pseudomonadota</taxon>
        <taxon>Gammaproteobacteria</taxon>
        <taxon>Methylohalomonadales</taxon>
        <taxon>Methylohalomonadaceae</taxon>
        <taxon>Methylohalomonas</taxon>
    </lineage>
</organism>
<dbReference type="AlphaFoldDB" id="A0AAE3L1R4"/>
<dbReference type="RefSeq" id="WP_259057463.1">
    <property type="nucleotide sequence ID" value="NZ_JANUCT010000023.1"/>
</dbReference>
<protein>
    <submittedName>
        <fullName evidence="3">Methylene-tetrahydromethanopterin dehydrogenase</fullName>
        <ecNumber evidence="3">1.5.1.-</ecNumber>
    </submittedName>
</protein>
<dbReference type="SUPFAM" id="SSF53223">
    <property type="entry name" value="Aminoacid dehydrogenase-like, N-terminal domain"/>
    <property type="match status" value="1"/>
</dbReference>
<dbReference type="GO" id="GO:0016491">
    <property type="term" value="F:oxidoreductase activity"/>
    <property type="evidence" value="ECO:0007669"/>
    <property type="project" value="UniProtKB-KW"/>
</dbReference>
<comment type="caution">
    <text evidence="3">The sequence shown here is derived from an EMBL/GenBank/DDBJ whole genome shotgun (WGS) entry which is preliminary data.</text>
</comment>
<dbReference type="Proteomes" id="UP001204445">
    <property type="component" value="Unassembled WGS sequence"/>
</dbReference>
<evidence type="ECO:0000313" key="3">
    <source>
        <dbReference type="EMBL" id="MCS3904464.1"/>
    </source>
</evidence>
<evidence type="ECO:0000259" key="2">
    <source>
        <dbReference type="Pfam" id="PF09176"/>
    </source>
</evidence>
<dbReference type="Gene3D" id="3.40.50.10280">
    <property type="entry name" value="Methylene-tetrahydromethanopterin dehydrogenase, N-terminal domain"/>
    <property type="match status" value="1"/>
</dbReference>
<dbReference type="EC" id="1.5.1.-" evidence="3"/>
<evidence type="ECO:0000256" key="1">
    <source>
        <dbReference type="ARBA" id="ARBA00023002"/>
    </source>
</evidence>
<keyword evidence="4" id="KW-1185">Reference proteome</keyword>
<keyword evidence="1 3" id="KW-0560">Oxidoreductase</keyword>
<gene>
    <name evidence="3" type="ORF">J2T55_002500</name>
</gene>
<dbReference type="Pfam" id="PF09176">
    <property type="entry name" value="Mpt_N"/>
    <property type="match status" value="1"/>
</dbReference>
<accession>A0AAE3L1R4</accession>
<dbReference type="InterPro" id="IPR015259">
    <property type="entry name" value="Methyl-teptahyd_DH_N"/>
</dbReference>
<dbReference type="InterPro" id="IPR037089">
    <property type="entry name" value="Methyl-teptahyd_DH_N_sf"/>
</dbReference>
<dbReference type="InterPro" id="IPR046346">
    <property type="entry name" value="Aminoacid_DH-like_N_sf"/>
</dbReference>
<name>A0AAE3L1R4_9GAMM</name>
<feature type="domain" description="Methylene-tetrahydromethanopterin dehydrogenase N-terminal" evidence="2">
    <location>
        <begin position="18"/>
        <end position="98"/>
    </location>
</feature>
<proteinExistence type="predicted"/>
<evidence type="ECO:0000313" key="4">
    <source>
        <dbReference type="Proteomes" id="UP001204445"/>
    </source>
</evidence>
<dbReference type="SUPFAM" id="SSF51735">
    <property type="entry name" value="NAD(P)-binding Rossmann-fold domains"/>
    <property type="match status" value="1"/>
</dbReference>